<accession>A0A7W8CW59</accession>
<keyword evidence="1" id="KW-0808">Transferase</keyword>
<protein>
    <submittedName>
        <fullName evidence="1">Crotonobetainyl-CoA:carnitine CoA-transferase CaiB-like acyl-CoA transferase</fullName>
    </submittedName>
</protein>
<dbReference type="InterPro" id="IPR044855">
    <property type="entry name" value="CoA-Trfase_III_dom3_sf"/>
</dbReference>
<dbReference type="Pfam" id="PF02515">
    <property type="entry name" value="CoA_transf_3"/>
    <property type="match status" value="1"/>
</dbReference>
<dbReference type="InterPro" id="IPR023606">
    <property type="entry name" value="CoA-Trfase_III_dom_1_sf"/>
</dbReference>
<dbReference type="SUPFAM" id="SSF89796">
    <property type="entry name" value="CoA-transferase family III (CaiB/BaiF)"/>
    <property type="match status" value="1"/>
</dbReference>
<evidence type="ECO:0000313" key="1">
    <source>
        <dbReference type="EMBL" id="MBB5181504.1"/>
    </source>
</evidence>
<comment type="caution">
    <text evidence="1">The sequence shown here is derived from an EMBL/GenBank/DDBJ whole genome shotgun (WGS) entry which is preliminary data.</text>
</comment>
<dbReference type="Gene3D" id="3.30.1540.10">
    <property type="entry name" value="formyl-coa transferase, domain 3"/>
    <property type="match status" value="1"/>
</dbReference>
<dbReference type="AlphaFoldDB" id="A0A7W8CW59"/>
<dbReference type="EMBL" id="JACHHE010000009">
    <property type="protein sequence ID" value="MBB5181504.1"/>
    <property type="molecule type" value="Genomic_DNA"/>
</dbReference>
<dbReference type="RefSeq" id="WP_135504113.1">
    <property type="nucleotide sequence ID" value="NZ_JACHHE010000009.1"/>
</dbReference>
<dbReference type="GO" id="GO:0016740">
    <property type="term" value="F:transferase activity"/>
    <property type="evidence" value="ECO:0007669"/>
    <property type="project" value="UniProtKB-KW"/>
</dbReference>
<dbReference type="Gene3D" id="3.40.50.10540">
    <property type="entry name" value="Crotonobetainyl-coa:carnitine coa-transferase, domain 1"/>
    <property type="match status" value="1"/>
</dbReference>
<dbReference type="InterPro" id="IPR050509">
    <property type="entry name" value="CoA-transferase_III"/>
</dbReference>
<sequence length="328" mass="36334">MEGALKGIRVLDVTYYVPGPYAGMRLARMGAEVIKIEPPAGDPARYMGGGLVHEANNAGKTIVAIDLKSEEGLQEMRALVGTADVLLETFRPGVMEKLGLGYETLKRIKPDLVYCSLSGYGQKGPLALLGSHDLNYMALSGALEQMSDTVGRPVHPTNTFADYTGGLLAAEQILSALLRKYRTGKGVHLDIALAEAMAEFQGNHDIYQNRGVSESGIPEIGGSRISYAIYETKDGRYVTLGALEEKFWHNFCEWAGRTEWRSWGAKALGSLEHAQVAAFFKERMWQEWYEASLTVDCCLAPVLKAHERFQHPQFKARENFKQQVQDEK</sequence>
<proteinExistence type="predicted"/>
<keyword evidence="2" id="KW-1185">Reference proteome</keyword>
<dbReference type="PANTHER" id="PTHR48228:SF5">
    <property type="entry name" value="ALPHA-METHYLACYL-COA RACEMASE"/>
    <property type="match status" value="1"/>
</dbReference>
<dbReference type="PANTHER" id="PTHR48228">
    <property type="entry name" value="SUCCINYL-COA--D-CITRAMALATE COA-TRANSFERASE"/>
    <property type="match status" value="1"/>
</dbReference>
<gene>
    <name evidence="1" type="ORF">HNQ44_002969</name>
</gene>
<dbReference type="Proteomes" id="UP000525923">
    <property type="component" value="Unassembled WGS sequence"/>
</dbReference>
<dbReference type="InterPro" id="IPR003673">
    <property type="entry name" value="CoA-Trfase_fam_III"/>
</dbReference>
<organism evidence="1 2">
    <name type="scientific">Planococcus koreensis</name>
    <dbReference type="NCBI Taxonomy" id="112331"/>
    <lineage>
        <taxon>Bacteria</taxon>
        <taxon>Bacillati</taxon>
        <taxon>Bacillota</taxon>
        <taxon>Bacilli</taxon>
        <taxon>Bacillales</taxon>
        <taxon>Caryophanaceae</taxon>
        <taxon>Planococcus</taxon>
    </lineage>
</organism>
<dbReference type="OrthoDB" id="9797653at2"/>
<evidence type="ECO:0000313" key="2">
    <source>
        <dbReference type="Proteomes" id="UP000525923"/>
    </source>
</evidence>
<name>A0A7W8CW59_9BACL</name>
<reference evidence="1 2" key="1">
    <citation type="submission" date="2020-08" db="EMBL/GenBank/DDBJ databases">
        <title>Genomic Encyclopedia of Type Strains, Phase IV (KMG-IV): sequencing the most valuable type-strain genomes for metagenomic binning, comparative biology and taxonomic classification.</title>
        <authorList>
            <person name="Goeker M."/>
        </authorList>
    </citation>
    <scope>NUCLEOTIDE SEQUENCE [LARGE SCALE GENOMIC DNA]</scope>
    <source>
        <strain evidence="1 2">DSM 15895</strain>
    </source>
</reference>